<evidence type="ECO:0000313" key="1">
    <source>
        <dbReference type="EMBL" id="KAJ9674469.1"/>
    </source>
</evidence>
<gene>
    <name evidence="1" type="ORF">PVL29_023802</name>
</gene>
<dbReference type="EMBL" id="JARBHA010000018">
    <property type="protein sequence ID" value="KAJ9674469.1"/>
    <property type="molecule type" value="Genomic_DNA"/>
</dbReference>
<sequence length="60" mass="6615">MEPIPPLMKVFALVVQEERQRTINNGISPFSDFVVLSESNLASANANTSNFASKGKRQHP</sequence>
<organism evidence="1 2">
    <name type="scientific">Vitis rotundifolia</name>
    <name type="common">Muscadine grape</name>
    <dbReference type="NCBI Taxonomy" id="103349"/>
    <lineage>
        <taxon>Eukaryota</taxon>
        <taxon>Viridiplantae</taxon>
        <taxon>Streptophyta</taxon>
        <taxon>Embryophyta</taxon>
        <taxon>Tracheophyta</taxon>
        <taxon>Spermatophyta</taxon>
        <taxon>Magnoliopsida</taxon>
        <taxon>eudicotyledons</taxon>
        <taxon>Gunneridae</taxon>
        <taxon>Pentapetalae</taxon>
        <taxon>rosids</taxon>
        <taxon>Vitales</taxon>
        <taxon>Vitaceae</taxon>
        <taxon>Viteae</taxon>
        <taxon>Vitis</taxon>
    </lineage>
</organism>
<keyword evidence="2" id="KW-1185">Reference proteome</keyword>
<evidence type="ECO:0000313" key="2">
    <source>
        <dbReference type="Proteomes" id="UP001168098"/>
    </source>
</evidence>
<name>A0AA39D8D4_VITRO</name>
<reference evidence="1 2" key="1">
    <citation type="journal article" date="2023" name="BMC Biotechnol.">
        <title>Vitis rotundifolia cv Carlos genome sequencing.</title>
        <authorList>
            <person name="Huff M."/>
            <person name="Hulse-Kemp A."/>
            <person name="Scheffler B."/>
            <person name="Youngblood R."/>
            <person name="Simpson S."/>
            <person name="Babiker E."/>
            <person name="Staton M."/>
        </authorList>
    </citation>
    <scope>NUCLEOTIDE SEQUENCE [LARGE SCALE GENOMIC DNA]</scope>
    <source>
        <tissue evidence="1">Leaf</tissue>
    </source>
</reference>
<proteinExistence type="predicted"/>
<comment type="caution">
    <text evidence="1">The sequence shown here is derived from an EMBL/GenBank/DDBJ whole genome shotgun (WGS) entry which is preliminary data.</text>
</comment>
<accession>A0AA39D8D4</accession>
<protein>
    <submittedName>
        <fullName evidence="1">Uncharacterized protein</fullName>
    </submittedName>
</protein>
<dbReference type="Proteomes" id="UP001168098">
    <property type="component" value="Unassembled WGS sequence"/>
</dbReference>
<dbReference type="AlphaFoldDB" id="A0AA39D8D4"/>